<evidence type="ECO:0000313" key="4">
    <source>
        <dbReference type="Proteomes" id="UP000718281"/>
    </source>
</evidence>
<evidence type="ECO:0008006" key="5">
    <source>
        <dbReference type="Google" id="ProtNLM"/>
    </source>
</evidence>
<sequence length="99" mass="10280">MVAFGLILLLIGVGAGGWLAWLALQSETGVTLGATGLQLTVLPITLFVAGAASMLLLWLGVRFMALGTKRRVARRKELKELRTAPPAPGGAGPRSTDGL</sequence>
<accession>A0A934X399</accession>
<name>A0A934X399_9MICO</name>
<keyword evidence="2" id="KW-0472">Membrane</keyword>
<gene>
    <name evidence="3" type="ORF">IPF40_02400</name>
</gene>
<dbReference type="Proteomes" id="UP000718281">
    <property type="component" value="Unassembled WGS sequence"/>
</dbReference>
<dbReference type="EMBL" id="JADIXZ010000001">
    <property type="protein sequence ID" value="MBK6299937.1"/>
    <property type="molecule type" value="Genomic_DNA"/>
</dbReference>
<dbReference type="AlphaFoldDB" id="A0A934X399"/>
<evidence type="ECO:0000256" key="1">
    <source>
        <dbReference type="SAM" id="MobiDB-lite"/>
    </source>
</evidence>
<feature type="transmembrane region" description="Helical" evidence="2">
    <location>
        <begin position="41"/>
        <end position="65"/>
    </location>
</feature>
<keyword evidence="2" id="KW-0812">Transmembrane</keyword>
<evidence type="ECO:0000256" key="2">
    <source>
        <dbReference type="SAM" id="Phobius"/>
    </source>
</evidence>
<evidence type="ECO:0000313" key="3">
    <source>
        <dbReference type="EMBL" id="MBK6299937.1"/>
    </source>
</evidence>
<reference evidence="3 4" key="1">
    <citation type="submission" date="2020-10" db="EMBL/GenBank/DDBJ databases">
        <title>Connecting structure to function with the recovery of over 1000 high-quality activated sludge metagenome-assembled genomes encoding full-length rRNA genes using long-read sequencing.</title>
        <authorList>
            <person name="Singleton C.M."/>
            <person name="Petriglieri F."/>
            <person name="Kristensen J.M."/>
            <person name="Kirkegaard R.H."/>
            <person name="Michaelsen T.Y."/>
            <person name="Andersen M.H."/>
            <person name="Karst S.M."/>
            <person name="Dueholm M.S."/>
            <person name="Nielsen P.H."/>
            <person name="Albertsen M."/>
        </authorList>
    </citation>
    <scope>NUCLEOTIDE SEQUENCE [LARGE SCALE GENOMIC DNA]</scope>
    <source>
        <strain evidence="3">AalE_18-Q3-R2-46_BAT3C.188</strain>
    </source>
</reference>
<keyword evidence="2" id="KW-1133">Transmembrane helix</keyword>
<protein>
    <recommendedName>
        <fullName evidence="5">Lipopolysaccharide assembly protein A domain-containing protein</fullName>
    </recommendedName>
</protein>
<organism evidence="3 4">
    <name type="scientific">Candidatus Phosphoribacter hodrii</name>
    <dbReference type="NCBI Taxonomy" id="2953743"/>
    <lineage>
        <taxon>Bacteria</taxon>
        <taxon>Bacillati</taxon>
        <taxon>Actinomycetota</taxon>
        <taxon>Actinomycetes</taxon>
        <taxon>Micrococcales</taxon>
        <taxon>Dermatophilaceae</taxon>
        <taxon>Candidatus Phosphoribacter</taxon>
    </lineage>
</organism>
<feature type="region of interest" description="Disordered" evidence="1">
    <location>
        <begin position="77"/>
        <end position="99"/>
    </location>
</feature>
<comment type="caution">
    <text evidence="3">The sequence shown here is derived from an EMBL/GenBank/DDBJ whole genome shotgun (WGS) entry which is preliminary data.</text>
</comment>
<proteinExistence type="predicted"/>